<dbReference type="InterPro" id="IPR003329">
    <property type="entry name" value="Cytidylyl_trans"/>
</dbReference>
<evidence type="ECO:0000313" key="1">
    <source>
        <dbReference type="EMBL" id="MCG9973033.1"/>
    </source>
</evidence>
<keyword evidence="1" id="KW-0808">Transferase</keyword>
<protein>
    <submittedName>
        <fullName evidence="1">Acylneuraminate cytidylyltransferase family protein</fullName>
    </submittedName>
</protein>
<dbReference type="PANTHER" id="PTHR21485">
    <property type="entry name" value="HAD SUPERFAMILY MEMBERS CMAS AND KDSC"/>
    <property type="match status" value="1"/>
</dbReference>
<organism evidence="1 2">
    <name type="scientific">Christiangramia crocea</name>
    <dbReference type="NCBI Taxonomy" id="2904124"/>
    <lineage>
        <taxon>Bacteria</taxon>
        <taxon>Pseudomonadati</taxon>
        <taxon>Bacteroidota</taxon>
        <taxon>Flavobacteriia</taxon>
        <taxon>Flavobacteriales</taxon>
        <taxon>Flavobacteriaceae</taxon>
        <taxon>Christiangramia</taxon>
    </lineage>
</organism>
<sequence>MRTVGIIPARGGSKRLPNKNLQLIGGITLVEHSINYAMANSEIIDDIVVSTDSEEIRKVAISSGATVVRRPAELSGDKSSTVSALKHALMNLDNKYGVTVLLQPTNPLRPDNLLKNAFKEFQSGDYDSLMTVSRNYHKLGKIEKERFVPFNYTIGQRSQDMDPLYYENGLIYIMRSDIILNNVLLGEKNLPYEVNHLYGKVDIDTLEDLRYAEFLYESDKSKNDSLS</sequence>
<proteinExistence type="predicted"/>
<dbReference type="InterPro" id="IPR050793">
    <property type="entry name" value="CMP-NeuNAc_synthase"/>
</dbReference>
<keyword evidence="1" id="KW-0548">Nucleotidyltransferase</keyword>
<dbReference type="SUPFAM" id="SSF53448">
    <property type="entry name" value="Nucleotide-diphospho-sugar transferases"/>
    <property type="match status" value="1"/>
</dbReference>
<dbReference type="InterPro" id="IPR029044">
    <property type="entry name" value="Nucleotide-diphossugar_trans"/>
</dbReference>
<accession>A0A9X1V1G9</accession>
<dbReference type="Proteomes" id="UP001139344">
    <property type="component" value="Unassembled WGS sequence"/>
</dbReference>
<comment type="caution">
    <text evidence="1">The sequence shown here is derived from an EMBL/GenBank/DDBJ whole genome shotgun (WGS) entry which is preliminary data.</text>
</comment>
<evidence type="ECO:0000313" key="2">
    <source>
        <dbReference type="Proteomes" id="UP001139344"/>
    </source>
</evidence>
<dbReference type="GO" id="GO:0008781">
    <property type="term" value="F:N-acylneuraminate cytidylyltransferase activity"/>
    <property type="evidence" value="ECO:0007669"/>
    <property type="project" value="TreeGrafter"/>
</dbReference>
<dbReference type="Gene3D" id="3.90.550.10">
    <property type="entry name" value="Spore Coat Polysaccharide Biosynthesis Protein SpsA, Chain A"/>
    <property type="match status" value="1"/>
</dbReference>
<gene>
    <name evidence="1" type="ORF">LU635_15385</name>
</gene>
<dbReference type="PANTHER" id="PTHR21485:SF6">
    <property type="entry name" value="N-ACYLNEURAMINATE CYTIDYLYLTRANSFERASE-RELATED"/>
    <property type="match status" value="1"/>
</dbReference>
<dbReference type="Pfam" id="PF02348">
    <property type="entry name" value="CTP_transf_3"/>
    <property type="match status" value="1"/>
</dbReference>
<name>A0A9X1V1G9_9FLAO</name>
<keyword evidence="2" id="KW-1185">Reference proteome</keyword>
<dbReference type="EMBL" id="JAJSON010000026">
    <property type="protein sequence ID" value="MCG9973033.1"/>
    <property type="molecule type" value="Genomic_DNA"/>
</dbReference>
<dbReference type="AlphaFoldDB" id="A0A9X1V1G9"/>
<dbReference type="CDD" id="cd02513">
    <property type="entry name" value="CMP-NeuAc_Synthase"/>
    <property type="match status" value="1"/>
</dbReference>
<reference evidence="1" key="1">
    <citation type="submission" date="2021-12" db="EMBL/GenBank/DDBJ databases">
        <title>Description of Gramella crocea sp. nov., a new bacterium isolated from activated sludge.</title>
        <authorList>
            <person name="Zhang X."/>
        </authorList>
    </citation>
    <scope>NUCLEOTIDE SEQUENCE</scope>
    <source>
        <strain evidence="1">YB25</strain>
    </source>
</reference>